<dbReference type="EMBL" id="DUZY01000240">
    <property type="protein sequence ID" value="DAD49570.1"/>
    <property type="molecule type" value="Genomic_DNA"/>
</dbReference>
<dbReference type="InterPro" id="IPR050341">
    <property type="entry name" value="PP1_catalytic_subunit"/>
</dbReference>
<name>A0A822ZYF1_NELNU</name>
<dbReference type="PANTHER" id="PTHR11668:SF504">
    <property type="entry name" value="SERINE_THREONINE-PROTEIN PHOSPHATASE PP1 ISOZYME 6"/>
    <property type="match status" value="1"/>
</dbReference>
<feature type="compositionally biased region" description="Basic and acidic residues" evidence="1">
    <location>
        <begin position="42"/>
        <end position="58"/>
    </location>
</feature>
<dbReference type="AlphaFoldDB" id="A0A822ZYF1"/>
<accession>A0A822ZYF1</accession>
<dbReference type="PANTHER" id="PTHR11668">
    <property type="entry name" value="SERINE/THREONINE PROTEIN PHOSPHATASE"/>
    <property type="match status" value="1"/>
</dbReference>
<feature type="region of interest" description="Disordered" evidence="1">
    <location>
        <begin position="42"/>
        <end position="75"/>
    </location>
</feature>
<dbReference type="Proteomes" id="UP000607653">
    <property type="component" value="Unassembled WGS sequence"/>
</dbReference>
<gene>
    <name evidence="2" type="ORF">HUJ06_031957</name>
</gene>
<dbReference type="SUPFAM" id="SSF56300">
    <property type="entry name" value="Metallo-dependent phosphatases"/>
    <property type="match status" value="1"/>
</dbReference>
<evidence type="ECO:0000313" key="3">
    <source>
        <dbReference type="Proteomes" id="UP000607653"/>
    </source>
</evidence>
<sequence>MHGGLSPDLKNLDQIWNIACPVDVPDQGLLCDLLWADPDKDIQGWGENDREVPDRAHQQGEQYSVSDPSSSSQGTILHACKGSCHQ</sequence>
<evidence type="ECO:0000313" key="2">
    <source>
        <dbReference type="EMBL" id="DAD49570.1"/>
    </source>
</evidence>
<reference evidence="2 3" key="1">
    <citation type="journal article" date="2020" name="Mol. Biol. Evol.">
        <title>Distinct Expression and Methylation Patterns for Genes with Different Fates following a Single Whole-Genome Duplication in Flowering Plants.</title>
        <authorList>
            <person name="Shi T."/>
            <person name="Rahmani R.S."/>
            <person name="Gugger P.F."/>
            <person name="Wang M."/>
            <person name="Li H."/>
            <person name="Zhang Y."/>
            <person name="Li Z."/>
            <person name="Wang Q."/>
            <person name="Van de Peer Y."/>
            <person name="Marchal K."/>
            <person name="Chen J."/>
        </authorList>
    </citation>
    <scope>NUCLEOTIDE SEQUENCE [LARGE SCALE GENOMIC DNA]</scope>
    <source>
        <tissue evidence="2">Leaf</tissue>
    </source>
</reference>
<protein>
    <submittedName>
        <fullName evidence="2">Uncharacterized protein</fullName>
    </submittedName>
</protein>
<proteinExistence type="predicted"/>
<keyword evidence="3" id="KW-1185">Reference proteome</keyword>
<organism evidence="2 3">
    <name type="scientific">Nelumbo nucifera</name>
    <name type="common">Sacred lotus</name>
    <dbReference type="NCBI Taxonomy" id="4432"/>
    <lineage>
        <taxon>Eukaryota</taxon>
        <taxon>Viridiplantae</taxon>
        <taxon>Streptophyta</taxon>
        <taxon>Embryophyta</taxon>
        <taxon>Tracheophyta</taxon>
        <taxon>Spermatophyta</taxon>
        <taxon>Magnoliopsida</taxon>
        <taxon>Proteales</taxon>
        <taxon>Nelumbonaceae</taxon>
        <taxon>Nelumbo</taxon>
    </lineage>
</organism>
<comment type="caution">
    <text evidence="2">The sequence shown here is derived from an EMBL/GenBank/DDBJ whole genome shotgun (WGS) entry which is preliminary data.</text>
</comment>
<dbReference type="InterPro" id="IPR029052">
    <property type="entry name" value="Metallo-depent_PP-like"/>
</dbReference>
<evidence type="ECO:0000256" key="1">
    <source>
        <dbReference type="SAM" id="MobiDB-lite"/>
    </source>
</evidence>
<dbReference type="Gene3D" id="3.60.21.10">
    <property type="match status" value="1"/>
</dbReference>